<organism evidence="1 2">
    <name type="scientific">Mytilus coruscus</name>
    <name type="common">Sea mussel</name>
    <dbReference type="NCBI Taxonomy" id="42192"/>
    <lineage>
        <taxon>Eukaryota</taxon>
        <taxon>Metazoa</taxon>
        <taxon>Spiralia</taxon>
        <taxon>Lophotrochozoa</taxon>
        <taxon>Mollusca</taxon>
        <taxon>Bivalvia</taxon>
        <taxon>Autobranchia</taxon>
        <taxon>Pteriomorphia</taxon>
        <taxon>Mytilida</taxon>
        <taxon>Mytiloidea</taxon>
        <taxon>Mytilidae</taxon>
        <taxon>Mytilinae</taxon>
        <taxon>Mytilus</taxon>
    </lineage>
</organism>
<protein>
    <submittedName>
        <fullName evidence="1">Uncharacterized protein</fullName>
    </submittedName>
</protein>
<gene>
    <name evidence="1" type="ORF">MCOR_44723</name>
</gene>
<dbReference type="Proteomes" id="UP000507470">
    <property type="component" value="Unassembled WGS sequence"/>
</dbReference>
<evidence type="ECO:0000313" key="1">
    <source>
        <dbReference type="EMBL" id="CAC5411664.1"/>
    </source>
</evidence>
<keyword evidence="2" id="KW-1185">Reference proteome</keyword>
<reference evidence="1 2" key="1">
    <citation type="submission" date="2020-06" db="EMBL/GenBank/DDBJ databases">
        <authorList>
            <person name="Li R."/>
            <person name="Bekaert M."/>
        </authorList>
    </citation>
    <scope>NUCLEOTIDE SEQUENCE [LARGE SCALE GENOMIC DNA]</scope>
    <source>
        <strain evidence="2">wild</strain>
    </source>
</reference>
<dbReference type="AlphaFoldDB" id="A0A6J8DWK3"/>
<accession>A0A6J8DWK3</accession>
<dbReference type="EMBL" id="CACVKT020007896">
    <property type="protein sequence ID" value="CAC5411664.1"/>
    <property type="molecule type" value="Genomic_DNA"/>
</dbReference>
<name>A0A6J8DWK3_MYTCO</name>
<proteinExistence type="predicted"/>
<sequence length="164" mass="18626">MEESLKNIEAFLSTTEYSEHLRNELEDQKTSIAVQSIAAVINDMRNQSMRDVVAQYGKTPKNTDNSITDDIKEEQKVRELKSKVKGLLATFHVSESYLSTLESKLTNIKERDIDYMMSSIDLYQGSEMLGNLRSTIEQGIDLKNNGEAKRIICLTNLYVRIAAI</sequence>
<evidence type="ECO:0000313" key="2">
    <source>
        <dbReference type="Proteomes" id="UP000507470"/>
    </source>
</evidence>